<organism evidence="1 2">
    <name type="scientific">Richelia intracellularis HH01</name>
    <dbReference type="NCBI Taxonomy" id="1165094"/>
    <lineage>
        <taxon>Bacteria</taxon>
        <taxon>Bacillati</taxon>
        <taxon>Cyanobacteriota</taxon>
        <taxon>Cyanophyceae</taxon>
        <taxon>Nostocales</taxon>
        <taxon>Nostocaceae</taxon>
        <taxon>Richelia</taxon>
    </lineage>
</organism>
<proteinExistence type="predicted"/>
<dbReference type="AlphaFoldDB" id="M1WYM5"/>
<dbReference type="EMBL" id="CAIY01000029">
    <property type="protein sequence ID" value="CCH66952.1"/>
    <property type="molecule type" value="Genomic_DNA"/>
</dbReference>
<gene>
    <name evidence="1" type="ORF">RINTHH_7970</name>
</gene>
<reference evidence="2" key="2">
    <citation type="submission" date="2016-01" db="EMBL/GenBank/DDBJ databases">
        <title>Diatom-associated endosymboitic cyanobacterium lacks core nitrogen metabolism enzymes.</title>
        <authorList>
            <person name="Hilton J.A."/>
            <person name="Foster R.A."/>
            <person name="Tripp H.J."/>
            <person name="Carter B.J."/>
            <person name="Zehr J.P."/>
            <person name="Villareal T.A."/>
        </authorList>
    </citation>
    <scope>NUCLEOTIDE SEQUENCE [LARGE SCALE GENOMIC DNA]</scope>
    <source>
        <strain evidence="2">HH01</strain>
    </source>
</reference>
<keyword evidence="2" id="KW-1185">Reference proteome</keyword>
<comment type="caution">
    <text evidence="1">The sequence shown here is derived from an EMBL/GenBank/DDBJ whole genome shotgun (WGS) entry which is preliminary data.</text>
</comment>
<dbReference type="Proteomes" id="UP000053051">
    <property type="component" value="Unassembled WGS sequence"/>
</dbReference>
<sequence length="101" mass="11976">MQFYQVREVHFADLIRACQLIFLPSKGISRVYADVNWEIIGIPNDVLENLKALGKEYQYSSPHVPPEIIWGKMSLETRVWFIENKDELWTIEEMFPMLDED</sequence>
<evidence type="ECO:0000313" key="1">
    <source>
        <dbReference type="EMBL" id="CCH66952.1"/>
    </source>
</evidence>
<protein>
    <submittedName>
        <fullName evidence="1">COG0178: Excinuclease ATPase subunit</fullName>
    </submittedName>
</protein>
<name>M1WYM5_9NOST</name>
<accession>M1WYM5</accession>
<evidence type="ECO:0000313" key="2">
    <source>
        <dbReference type="Proteomes" id="UP000053051"/>
    </source>
</evidence>
<reference evidence="1 2" key="1">
    <citation type="submission" date="2012-05" db="EMBL/GenBank/DDBJ databases">
        <authorList>
            <person name="Hilton J."/>
        </authorList>
    </citation>
    <scope>NUCLEOTIDE SEQUENCE [LARGE SCALE GENOMIC DNA]</scope>
    <source>
        <strain evidence="1 2">HH01</strain>
    </source>
</reference>